<organism evidence="2 3">
    <name type="scientific">Candidatus Nitrobium versatile</name>
    <dbReference type="NCBI Taxonomy" id="2884831"/>
    <lineage>
        <taxon>Bacteria</taxon>
        <taxon>Pseudomonadati</taxon>
        <taxon>Nitrospirota</taxon>
        <taxon>Nitrospiria</taxon>
        <taxon>Nitrospirales</taxon>
        <taxon>Nitrospiraceae</taxon>
        <taxon>Candidatus Nitrobium</taxon>
    </lineage>
</organism>
<feature type="transmembrane region" description="Helical" evidence="1">
    <location>
        <begin position="12"/>
        <end position="34"/>
    </location>
</feature>
<dbReference type="AlphaFoldDB" id="A0A953J5P1"/>
<reference evidence="2" key="2">
    <citation type="submission" date="2021-08" db="EMBL/GenBank/DDBJ databases">
        <authorList>
            <person name="Dalcin Martins P."/>
        </authorList>
    </citation>
    <scope>NUCLEOTIDE SEQUENCE</scope>
    <source>
        <strain evidence="2">MAG_39</strain>
    </source>
</reference>
<sequence length="456" mass="46690">MYENMYKNEQGFVMISALAIVALLLALAGAAMIMSELGHLSLSSEKRYQLANWAAEYAVYDGVNYAVEYAACPPNKSGTVGTGFNQANYIYYSVAAADYCFIHGKGSIGNGSVVKTLVVPKTAAWGGMVTRGGTINLQGNAAAIAGCDTSDTSSCGIMPGVISGSELGGNYGTTATTTCAANPVGGLVGSPPMLIDPSLGDLFARYFDVTDTDSDGVFWDDLQNTLSAKFGIDAAGLTSDGTDAACQFTCTTATSCTITLPASCDNKKAYIACTGSCSPSATNLLLQGSLNNKTIVSDGHIYIDSNMANTNVFSNNITLDLTNETVAGGTAGSTLYAAGTITAAGNGGRNIGTASDPLIILAGNSFAAGGSGNSTLCGLIATNGTGMEITGSYEIKGALINNSTSALLNNTGNADIKFNMGILKEVYAQFGNPFKRPTCGGGNINSTIQNTKLTVY</sequence>
<keyword evidence="1" id="KW-1133">Transmembrane helix</keyword>
<keyword evidence="1" id="KW-0472">Membrane</keyword>
<dbReference type="Proteomes" id="UP000705867">
    <property type="component" value="Unassembled WGS sequence"/>
</dbReference>
<protein>
    <submittedName>
        <fullName evidence="2">Uncharacterized protein</fullName>
    </submittedName>
</protein>
<evidence type="ECO:0000313" key="2">
    <source>
        <dbReference type="EMBL" id="MBZ0156823.1"/>
    </source>
</evidence>
<evidence type="ECO:0000256" key="1">
    <source>
        <dbReference type="SAM" id="Phobius"/>
    </source>
</evidence>
<proteinExistence type="predicted"/>
<gene>
    <name evidence="2" type="ORF">K8I29_11525</name>
</gene>
<keyword evidence="1" id="KW-0812">Transmembrane</keyword>
<name>A0A953J5P1_9BACT</name>
<accession>A0A953J5P1</accession>
<evidence type="ECO:0000313" key="3">
    <source>
        <dbReference type="Proteomes" id="UP000705867"/>
    </source>
</evidence>
<reference evidence="2" key="1">
    <citation type="journal article" date="2021" name="bioRxiv">
        <title>Unraveling nitrogen, sulfur and carbon metabolic pathways and microbial community transcriptional responses to substrate deprivation and toxicity stresses in a bioreactor mimicking anoxic brackish coastal sediment conditions.</title>
        <authorList>
            <person name="Martins P.D."/>
            <person name="Echeveste M.J."/>
            <person name="Arshad A."/>
            <person name="Kurth J."/>
            <person name="Ouboter H."/>
            <person name="Jetten M.S.M."/>
            <person name="Welte C.U."/>
        </authorList>
    </citation>
    <scope>NUCLEOTIDE SEQUENCE</scope>
    <source>
        <strain evidence="2">MAG_39</strain>
    </source>
</reference>
<comment type="caution">
    <text evidence="2">The sequence shown here is derived from an EMBL/GenBank/DDBJ whole genome shotgun (WGS) entry which is preliminary data.</text>
</comment>
<dbReference type="EMBL" id="JAIOIV010000091">
    <property type="protein sequence ID" value="MBZ0156823.1"/>
    <property type="molecule type" value="Genomic_DNA"/>
</dbReference>